<keyword evidence="5" id="KW-0449">Lipoprotein</keyword>
<evidence type="ECO:0000256" key="3">
    <source>
        <dbReference type="ARBA" id="ARBA00023139"/>
    </source>
</evidence>
<comment type="similarity">
    <text evidence="6">Belongs to the BamD family.</text>
</comment>
<proteinExistence type="inferred from homology"/>
<evidence type="ECO:0000313" key="10">
    <source>
        <dbReference type="Proteomes" id="UP001368500"/>
    </source>
</evidence>
<accession>A0ABU9BBJ7</accession>
<dbReference type="SUPFAM" id="SSF48452">
    <property type="entry name" value="TPR-like"/>
    <property type="match status" value="1"/>
</dbReference>
<protein>
    <recommendedName>
        <fullName evidence="6">Outer membrane protein assembly factor BamD</fullName>
    </recommendedName>
</protein>
<evidence type="ECO:0000256" key="6">
    <source>
        <dbReference type="HAMAP-Rule" id="MF_00922"/>
    </source>
</evidence>
<comment type="function">
    <text evidence="6">Part of the outer membrane protein assembly complex, which is involved in assembly and insertion of beta-barrel proteins into the outer membrane.</text>
</comment>
<dbReference type="Gene3D" id="1.25.40.10">
    <property type="entry name" value="Tetratricopeptide repeat domain"/>
    <property type="match status" value="1"/>
</dbReference>
<keyword evidence="4 6" id="KW-0998">Cell outer membrane</keyword>
<dbReference type="CDD" id="cd15830">
    <property type="entry name" value="BamD"/>
    <property type="match status" value="1"/>
</dbReference>
<feature type="region of interest" description="Disordered" evidence="7">
    <location>
        <begin position="1"/>
        <end position="22"/>
    </location>
</feature>
<dbReference type="RefSeq" id="WP_341375053.1">
    <property type="nucleotide sequence ID" value="NZ_JBBUTF010000013.1"/>
</dbReference>
<keyword evidence="1 6" id="KW-0732">Signal</keyword>
<comment type="subcellular location">
    <subcellularLocation>
        <location evidence="6">Cell outer membrane</location>
    </subcellularLocation>
</comment>
<comment type="subunit">
    <text evidence="6">Part of the Bam complex.</text>
</comment>
<evidence type="ECO:0000256" key="7">
    <source>
        <dbReference type="SAM" id="MobiDB-lite"/>
    </source>
</evidence>
<evidence type="ECO:0000259" key="8">
    <source>
        <dbReference type="Pfam" id="PF13525"/>
    </source>
</evidence>
<feature type="compositionally biased region" description="Low complexity" evidence="7">
    <location>
        <begin position="10"/>
        <end position="21"/>
    </location>
</feature>
<dbReference type="EMBL" id="JBBUTF010000013">
    <property type="protein sequence ID" value="MEK8027277.1"/>
    <property type="molecule type" value="Genomic_DNA"/>
</dbReference>
<reference evidence="9 10" key="1">
    <citation type="submission" date="2024-04" db="EMBL/GenBank/DDBJ databases">
        <title>Novel species of the genus Ideonella isolated from streams.</title>
        <authorList>
            <person name="Lu H."/>
        </authorList>
    </citation>
    <scope>NUCLEOTIDE SEQUENCE [LARGE SCALE GENOMIC DNA]</scope>
    <source>
        <strain evidence="9 10">BYS139W</strain>
    </source>
</reference>
<evidence type="ECO:0000256" key="4">
    <source>
        <dbReference type="ARBA" id="ARBA00023237"/>
    </source>
</evidence>
<dbReference type="Pfam" id="PF13525">
    <property type="entry name" value="YfiO"/>
    <property type="match status" value="1"/>
</dbReference>
<dbReference type="HAMAP" id="MF_00922">
    <property type="entry name" value="OM_assembly_BamD"/>
    <property type="match status" value="1"/>
</dbReference>
<dbReference type="PANTHER" id="PTHR37423">
    <property type="entry name" value="SOLUBLE LYTIC MUREIN TRANSGLYCOSYLASE-RELATED"/>
    <property type="match status" value="1"/>
</dbReference>
<comment type="caution">
    <text evidence="9">The sequence shown here is derived from an EMBL/GenBank/DDBJ whole genome shotgun (WGS) entry which is preliminary data.</text>
</comment>
<feature type="domain" description="Outer membrane lipoprotein BamD-like" evidence="8">
    <location>
        <begin position="54"/>
        <end position="258"/>
    </location>
</feature>
<dbReference type="NCBIfam" id="TIGR03302">
    <property type="entry name" value="OM_YfiO"/>
    <property type="match status" value="1"/>
</dbReference>
<dbReference type="InterPro" id="IPR017689">
    <property type="entry name" value="BamD"/>
</dbReference>
<sequence length="286" mass="31916">MNQPDRQSLHAPATPAATAPRASRHRAGWAGILLALTLAGCASTPDPANDPTLSAEKLYADAREDLTAGAYDKAVKTLERVEGRGAGTLLAQQALLDMAWAQWKLGERASALASVDRFIKLHPSSPAMDYALYLKGLINFADNLGLLSGLSRQNLAERDQQAARDAHQAFAQLIEQHPQSRYADDARYRMDYIVNLLAEHEVLVARYYYRRGAYLAAANRAQSALREFQRAPALEEALYILAASYDKLGLETLARDAERVLLRNFPDTRHMRDGVRLPEKAWWQFW</sequence>
<gene>
    <name evidence="6" type="primary">bamD</name>
    <name evidence="9" type="ORF">AACH11_15030</name>
</gene>
<keyword evidence="3" id="KW-0564">Palmitate</keyword>
<dbReference type="Proteomes" id="UP001368500">
    <property type="component" value="Unassembled WGS sequence"/>
</dbReference>
<evidence type="ECO:0000313" key="9">
    <source>
        <dbReference type="EMBL" id="MEK8027277.1"/>
    </source>
</evidence>
<organism evidence="9 10">
    <name type="scientific">Pseudaquabacterium rugosum</name>
    <dbReference type="NCBI Taxonomy" id="2984194"/>
    <lineage>
        <taxon>Bacteria</taxon>
        <taxon>Pseudomonadati</taxon>
        <taxon>Pseudomonadota</taxon>
        <taxon>Betaproteobacteria</taxon>
        <taxon>Burkholderiales</taxon>
        <taxon>Sphaerotilaceae</taxon>
        <taxon>Pseudaquabacterium</taxon>
    </lineage>
</organism>
<evidence type="ECO:0000256" key="2">
    <source>
        <dbReference type="ARBA" id="ARBA00023136"/>
    </source>
</evidence>
<keyword evidence="2 6" id="KW-0472">Membrane</keyword>
<name>A0ABU9BBJ7_9BURK</name>
<evidence type="ECO:0000256" key="5">
    <source>
        <dbReference type="ARBA" id="ARBA00023288"/>
    </source>
</evidence>
<dbReference type="InterPro" id="IPR039565">
    <property type="entry name" value="BamD-like"/>
</dbReference>
<keyword evidence="10" id="KW-1185">Reference proteome</keyword>
<evidence type="ECO:0000256" key="1">
    <source>
        <dbReference type="ARBA" id="ARBA00022729"/>
    </source>
</evidence>
<dbReference type="PANTHER" id="PTHR37423:SF1">
    <property type="entry name" value="OUTER MEMBRANE PROTEIN ASSEMBLY FACTOR BAMD"/>
    <property type="match status" value="1"/>
</dbReference>
<dbReference type="InterPro" id="IPR011990">
    <property type="entry name" value="TPR-like_helical_dom_sf"/>
</dbReference>